<dbReference type="EMBL" id="CP003772">
    <property type="protein sequence ID" value="AFQ03841.1"/>
    <property type="molecule type" value="Genomic_DNA"/>
</dbReference>
<organism evidence="8 9">
    <name type="scientific">Mycoplasmoides genitalium M6320</name>
    <dbReference type="NCBI Taxonomy" id="662945"/>
    <lineage>
        <taxon>Bacteria</taxon>
        <taxon>Bacillati</taxon>
        <taxon>Mycoplasmatota</taxon>
        <taxon>Mycoplasmoidales</taxon>
        <taxon>Mycoplasmoidaceae</taxon>
        <taxon>Mycoplasmoides</taxon>
    </lineage>
</organism>
<protein>
    <recommendedName>
        <fullName evidence="3">Uridine phosphorylase</fullName>
        <ecNumber evidence="2">2.4.2.3</ecNumber>
    </recommendedName>
</protein>
<evidence type="ECO:0000256" key="2">
    <source>
        <dbReference type="ARBA" id="ARBA00011888"/>
    </source>
</evidence>
<proteinExistence type="inferred from homology"/>
<dbReference type="Proteomes" id="UP000005254">
    <property type="component" value="Chromosome"/>
</dbReference>
<dbReference type="PANTHER" id="PTHR43691:SF11">
    <property type="entry name" value="FI09636P-RELATED"/>
    <property type="match status" value="1"/>
</dbReference>
<gene>
    <name evidence="8" type="ORF">CM1_00245</name>
</gene>
<dbReference type="Gene3D" id="3.40.50.1580">
    <property type="entry name" value="Nucleoside phosphorylase domain"/>
    <property type="match status" value="1"/>
</dbReference>
<dbReference type="NCBIfam" id="NF004489">
    <property type="entry name" value="PRK05819.1"/>
    <property type="match status" value="1"/>
</dbReference>
<dbReference type="GO" id="GO:0004850">
    <property type="term" value="F:uridine phosphorylase activity"/>
    <property type="evidence" value="ECO:0007669"/>
    <property type="project" value="UniProtKB-EC"/>
</dbReference>
<dbReference type="EC" id="2.4.2.3" evidence="2"/>
<dbReference type="PANTHER" id="PTHR43691">
    <property type="entry name" value="URIDINE PHOSPHORYLASE"/>
    <property type="match status" value="1"/>
</dbReference>
<dbReference type="InterPro" id="IPR000845">
    <property type="entry name" value="Nucleoside_phosphorylase_d"/>
</dbReference>
<dbReference type="HAMAP" id="MF_01627">
    <property type="entry name" value="Pur_nucleosid_phosp"/>
    <property type="match status" value="1"/>
</dbReference>
<evidence type="ECO:0000313" key="8">
    <source>
        <dbReference type="EMBL" id="AFQ03841.1"/>
    </source>
</evidence>
<evidence type="ECO:0000256" key="1">
    <source>
        <dbReference type="ARBA" id="ARBA00010456"/>
    </source>
</evidence>
<comment type="catalytic activity">
    <reaction evidence="6">
        <text>uridine + phosphate = alpha-D-ribose 1-phosphate + uracil</text>
        <dbReference type="Rhea" id="RHEA:24388"/>
        <dbReference type="ChEBI" id="CHEBI:16704"/>
        <dbReference type="ChEBI" id="CHEBI:17568"/>
        <dbReference type="ChEBI" id="CHEBI:43474"/>
        <dbReference type="ChEBI" id="CHEBI:57720"/>
        <dbReference type="EC" id="2.4.2.3"/>
    </reaction>
</comment>
<dbReference type="GO" id="GO:0009164">
    <property type="term" value="P:nucleoside catabolic process"/>
    <property type="evidence" value="ECO:0007669"/>
    <property type="project" value="UniProtKB-ARBA"/>
</dbReference>
<evidence type="ECO:0000259" key="7">
    <source>
        <dbReference type="Pfam" id="PF01048"/>
    </source>
</evidence>
<dbReference type="NCBIfam" id="TIGR00107">
    <property type="entry name" value="deoD"/>
    <property type="match status" value="1"/>
</dbReference>
<dbReference type="InterPro" id="IPR004402">
    <property type="entry name" value="DeoD-type"/>
</dbReference>
<sequence length="264" mass="29593">MLDNIALNMIFNYLLLNNVLIKQYCNMTPHISAKKDDISKVVLMPGDPLRAKWIAEQFLDQAKLVNEVRGMFAYTGQYKSKTVTVMGHGMGIPSIGIYSYELMNFYEVETIIRIGSCGALAPQLKLKDLVIASKAWSESIYAKDMGVEIPEDKILFATSSLVELAKETAIKNKLDFHEGLVFCEDAFYQTRKDVISLAKEKNSLAVEMEAHALYANAILLKKKALTLLTVSDSLVTHEALSSELRQKSFKQMALLALEMTQKLI</sequence>
<name>A0ABC7ZIG0_MYCGT</name>
<comment type="similarity">
    <text evidence="1">Belongs to the PNP/UDP phosphorylase family.</text>
</comment>
<reference evidence="8 9" key="1">
    <citation type="journal article" date="2012" name="J. Bacteriol.">
        <title>Draft Genome Sequences of Four Axenic Mycoplasma genitalium Strains Isolated from Denmark, Japan, and Australia.</title>
        <authorList>
            <person name="McGowin C.L."/>
            <person name="Ma L."/>
            <person name="Jensen J.S."/>
            <person name="Mancuso M.M."/>
            <person name="Hamasuna R."/>
            <person name="Adegboye D."/>
            <person name="Martin D.H."/>
        </authorList>
    </citation>
    <scope>NUCLEOTIDE SEQUENCE [LARGE SCALE GENOMIC DNA]</scope>
    <source>
        <strain evidence="8 9">M6320</strain>
    </source>
</reference>
<dbReference type="Pfam" id="PF01048">
    <property type="entry name" value="PNP_UDP_1"/>
    <property type="match status" value="1"/>
</dbReference>
<dbReference type="KEGG" id="mgx:CM1_00245"/>
<dbReference type="SUPFAM" id="SSF53167">
    <property type="entry name" value="Purine and uridine phosphorylases"/>
    <property type="match status" value="1"/>
</dbReference>
<dbReference type="PROSITE" id="PS01232">
    <property type="entry name" value="PNP_UDP_1"/>
    <property type="match status" value="1"/>
</dbReference>
<dbReference type="InterPro" id="IPR035994">
    <property type="entry name" value="Nucleoside_phosphorylase_sf"/>
</dbReference>
<feature type="domain" description="Nucleoside phosphorylase" evidence="7">
    <location>
        <begin position="40"/>
        <end position="256"/>
    </location>
</feature>
<evidence type="ECO:0000313" key="9">
    <source>
        <dbReference type="Proteomes" id="UP000005254"/>
    </source>
</evidence>
<evidence type="ECO:0000256" key="6">
    <source>
        <dbReference type="ARBA" id="ARBA00048447"/>
    </source>
</evidence>
<dbReference type="InterPro" id="IPR018016">
    <property type="entry name" value="Nucleoside_phosphorylase_CS"/>
</dbReference>
<evidence type="ECO:0000256" key="3">
    <source>
        <dbReference type="ARBA" id="ARBA00021980"/>
    </source>
</evidence>
<evidence type="ECO:0000256" key="5">
    <source>
        <dbReference type="ARBA" id="ARBA00022679"/>
    </source>
</evidence>
<accession>A0ABC7ZIG0</accession>
<dbReference type="AlphaFoldDB" id="A0ABC7ZIG0"/>
<keyword evidence="4" id="KW-0328">Glycosyltransferase</keyword>
<evidence type="ECO:0000256" key="4">
    <source>
        <dbReference type="ARBA" id="ARBA00022676"/>
    </source>
</evidence>
<dbReference type="CDD" id="cd09006">
    <property type="entry name" value="PNP_EcPNPI-like"/>
    <property type="match status" value="1"/>
</dbReference>
<keyword evidence="5" id="KW-0808">Transferase</keyword>